<evidence type="ECO:0000313" key="2">
    <source>
        <dbReference type="Proteomes" id="UP000309488"/>
    </source>
</evidence>
<sequence>MLFFTAKAQTKAVLFDGILVAGYVDNGAFVNCAGPSIKFSKKPYTILVGMLPSIRIKEDKVATGASQNTLVTPNLGFGATAVFHHVALQVPFYYNAKTAAKDGKWNVGVGLGYKF</sequence>
<reference evidence="1 2" key="1">
    <citation type="submission" date="2019-04" db="EMBL/GenBank/DDBJ databases">
        <title>Pedobacter sp. RP-3-22 sp. nov., isolated from Arctic soil.</title>
        <authorList>
            <person name="Dahal R.H."/>
            <person name="Kim D.-U."/>
        </authorList>
    </citation>
    <scope>NUCLEOTIDE SEQUENCE [LARGE SCALE GENOMIC DNA]</scope>
    <source>
        <strain evidence="1 2">RP-3-22</strain>
    </source>
</reference>
<proteinExistence type="predicted"/>
<keyword evidence="2" id="KW-1185">Reference proteome</keyword>
<dbReference type="EMBL" id="SWBR01000002">
    <property type="protein sequence ID" value="TKC10906.1"/>
    <property type="molecule type" value="Genomic_DNA"/>
</dbReference>
<protein>
    <recommendedName>
        <fullName evidence="3">Outer membrane protein beta-barrel domain-containing protein</fullName>
    </recommendedName>
</protein>
<gene>
    <name evidence="1" type="ORF">FA048_06850</name>
</gene>
<dbReference type="AlphaFoldDB" id="A0A4U1CTJ1"/>
<name>A0A4U1CTJ1_9SPHI</name>
<organism evidence="1 2">
    <name type="scientific">Pedobacter polaris</name>
    <dbReference type="NCBI Taxonomy" id="2571273"/>
    <lineage>
        <taxon>Bacteria</taxon>
        <taxon>Pseudomonadati</taxon>
        <taxon>Bacteroidota</taxon>
        <taxon>Sphingobacteriia</taxon>
        <taxon>Sphingobacteriales</taxon>
        <taxon>Sphingobacteriaceae</taxon>
        <taxon>Pedobacter</taxon>
    </lineage>
</organism>
<comment type="caution">
    <text evidence="1">The sequence shown here is derived from an EMBL/GenBank/DDBJ whole genome shotgun (WGS) entry which is preliminary data.</text>
</comment>
<dbReference type="Proteomes" id="UP000309488">
    <property type="component" value="Unassembled WGS sequence"/>
</dbReference>
<evidence type="ECO:0008006" key="3">
    <source>
        <dbReference type="Google" id="ProtNLM"/>
    </source>
</evidence>
<dbReference type="OrthoDB" id="1267278at2"/>
<accession>A0A4U1CTJ1</accession>
<evidence type="ECO:0000313" key="1">
    <source>
        <dbReference type="EMBL" id="TKC10906.1"/>
    </source>
</evidence>